<dbReference type="PROSITE" id="PS51114">
    <property type="entry name" value="FBA"/>
    <property type="match status" value="1"/>
</dbReference>
<proteinExistence type="predicted"/>
<dbReference type="InterPro" id="IPR007397">
    <property type="entry name" value="F-box-assoc_dom"/>
</dbReference>
<dbReference type="InterPro" id="IPR032465">
    <property type="entry name" value="ACMSD"/>
</dbReference>
<dbReference type="SUPFAM" id="SSF51556">
    <property type="entry name" value="Metallo-dependent hydrolases"/>
    <property type="match status" value="1"/>
</dbReference>
<keyword evidence="4" id="KW-1185">Reference proteome</keyword>
<evidence type="ECO:0000259" key="2">
    <source>
        <dbReference type="PROSITE" id="PS51114"/>
    </source>
</evidence>
<dbReference type="Pfam" id="PF04909">
    <property type="entry name" value="Amidohydro_2"/>
    <property type="match status" value="1"/>
</dbReference>
<dbReference type="PANTHER" id="PTHR21240:SF19">
    <property type="entry name" value="CATALYTIC_ HYDROLASE"/>
    <property type="match status" value="1"/>
</dbReference>
<protein>
    <submittedName>
        <fullName evidence="3">Amidohydrolase</fullName>
    </submittedName>
</protein>
<name>A0ABX2F0W8_9PSEU</name>
<dbReference type="InterPro" id="IPR006680">
    <property type="entry name" value="Amidohydro-rel"/>
</dbReference>
<feature type="domain" description="FBA" evidence="2">
    <location>
        <begin position="1"/>
        <end position="78"/>
    </location>
</feature>
<dbReference type="CDD" id="cd01292">
    <property type="entry name" value="metallo-dependent_hydrolases"/>
    <property type="match status" value="1"/>
</dbReference>
<reference evidence="3 4" key="1">
    <citation type="submission" date="2020-01" db="EMBL/GenBank/DDBJ databases">
        <title>Kibdelosporangium persica a novel Actinomycetes from a hot desert in Iran.</title>
        <authorList>
            <person name="Safaei N."/>
            <person name="Zaburannyi N."/>
            <person name="Mueller R."/>
            <person name="Wink J."/>
        </authorList>
    </citation>
    <scope>NUCLEOTIDE SEQUENCE [LARGE SCALE GENOMIC DNA]</scope>
    <source>
        <strain evidence="3 4">4NS15</strain>
    </source>
</reference>
<dbReference type="PANTHER" id="PTHR21240">
    <property type="entry name" value="2-AMINO-3-CARBOXYLMUCONATE-6-SEMIALDEHYDE DECARBOXYLASE"/>
    <property type="match status" value="1"/>
</dbReference>
<keyword evidence="1" id="KW-0456">Lyase</keyword>
<accession>A0ABX2F0W8</accession>
<evidence type="ECO:0000313" key="3">
    <source>
        <dbReference type="EMBL" id="NRN64969.1"/>
    </source>
</evidence>
<comment type="caution">
    <text evidence="3">The sequence shown here is derived from an EMBL/GenBank/DDBJ whole genome shotgun (WGS) entry which is preliminary data.</text>
</comment>
<evidence type="ECO:0000256" key="1">
    <source>
        <dbReference type="ARBA" id="ARBA00023239"/>
    </source>
</evidence>
<sequence length="278" mass="30574">MLVDAHMHMPRLSTVKPAWLEWAAEFSRGYPWRDAYDAFGDPIPARVVALLESEGVDRALLFCEYSPRATGSQVIEDLLPLRDFNPDRFRLVANVNPHLHYPVASEVERQLDLGAVALKIHPVHGGFSPGDPQLRAAYALCVERGVPVIIHSGVSSFPGSQSKYGNPELMLDVVEEFPGLDFVFAHGGRGWWYDTAAFLALAKPNVWLDLAGLPPRKLPEYYARFDLHRLATKWIFGTDWPGVPGVARNAQAVAALGLPGNILDGVLSGNAMKVFPGL</sequence>
<dbReference type="RefSeq" id="WP_173128116.1">
    <property type="nucleotide sequence ID" value="NZ_CBCSGW010000040.1"/>
</dbReference>
<organism evidence="3 4">
    <name type="scientific">Kibdelosporangium persicum</name>
    <dbReference type="NCBI Taxonomy" id="2698649"/>
    <lineage>
        <taxon>Bacteria</taxon>
        <taxon>Bacillati</taxon>
        <taxon>Actinomycetota</taxon>
        <taxon>Actinomycetes</taxon>
        <taxon>Pseudonocardiales</taxon>
        <taxon>Pseudonocardiaceae</taxon>
        <taxon>Kibdelosporangium</taxon>
    </lineage>
</organism>
<dbReference type="Gene3D" id="3.20.20.140">
    <property type="entry name" value="Metal-dependent hydrolases"/>
    <property type="match status" value="1"/>
</dbReference>
<dbReference type="Proteomes" id="UP000763557">
    <property type="component" value="Unassembled WGS sequence"/>
</dbReference>
<dbReference type="EMBL" id="JAAATY010000005">
    <property type="protein sequence ID" value="NRN64969.1"/>
    <property type="molecule type" value="Genomic_DNA"/>
</dbReference>
<evidence type="ECO:0000313" key="4">
    <source>
        <dbReference type="Proteomes" id="UP000763557"/>
    </source>
</evidence>
<gene>
    <name evidence="3" type="ORF">GC106_21750</name>
</gene>
<dbReference type="InterPro" id="IPR032466">
    <property type="entry name" value="Metal_Hydrolase"/>
</dbReference>